<dbReference type="InterPro" id="IPR001293">
    <property type="entry name" value="Znf_TRAF"/>
</dbReference>
<keyword evidence="3 4" id="KW-0862">Zinc</keyword>
<feature type="domain" description="TRAF-type" evidence="6">
    <location>
        <begin position="107"/>
        <end position="152"/>
    </location>
</feature>
<dbReference type="EMBL" id="RQTK01000105">
    <property type="protein sequence ID" value="RUS87630.1"/>
    <property type="molecule type" value="Genomic_DNA"/>
</dbReference>
<dbReference type="InterPro" id="IPR017907">
    <property type="entry name" value="Znf_RING_CS"/>
</dbReference>
<evidence type="ECO:0000259" key="6">
    <source>
        <dbReference type="PROSITE" id="PS50145"/>
    </source>
</evidence>
<gene>
    <name evidence="7" type="ORF">EGW08_004615</name>
</gene>
<dbReference type="Gene3D" id="3.30.40.10">
    <property type="entry name" value="Zinc/RING finger domain, C3HC4 (zinc finger)"/>
    <property type="match status" value="2"/>
</dbReference>
<dbReference type="Pfam" id="PF13923">
    <property type="entry name" value="zf-C3HC4_2"/>
    <property type="match status" value="1"/>
</dbReference>
<evidence type="ECO:0000256" key="2">
    <source>
        <dbReference type="ARBA" id="ARBA00022771"/>
    </source>
</evidence>
<proteinExistence type="predicted"/>
<dbReference type="SMART" id="SM00184">
    <property type="entry name" value="RING"/>
    <property type="match status" value="1"/>
</dbReference>
<dbReference type="GO" id="GO:0008270">
    <property type="term" value="F:zinc ion binding"/>
    <property type="evidence" value="ECO:0007669"/>
    <property type="project" value="UniProtKB-KW"/>
</dbReference>
<reference evidence="7 8" key="1">
    <citation type="submission" date="2019-01" db="EMBL/GenBank/DDBJ databases">
        <title>A draft genome assembly of the solar-powered sea slug Elysia chlorotica.</title>
        <authorList>
            <person name="Cai H."/>
            <person name="Li Q."/>
            <person name="Fang X."/>
            <person name="Li J."/>
            <person name="Curtis N.E."/>
            <person name="Altenburger A."/>
            <person name="Shibata T."/>
            <person name="Feng M."/>
            <person name="Maeda T."/>
            <person name="Schwartz J.A."/>
            <person name="Shigenobu S."/>
            <person name="Lundholm N."/>
            <person name="Nishiyama T."/>
            <person name="Yang H."/>
            <person name="Hasebe M."/>
            <person name="Li S."/>
            <person name="Pierce S.K."/>
            <person name="Wang J."/>
        </authorList>
    </citation>
    <scope>NUCLEOTIDE SEQUENCE [LARGE SCALE GENOMIC DNA]</scope>
    <source>
        <strain evidence="7">EC2010</strain>
        <tissue evidence="7">Whole organism of an adult</tissue>
    </source>
</reference>
<dbReference type="PANTHER" id="PTHR10131:SF94">
    <property type="entry name" value="TNF RECEPTOR-ASSOCIATED FACTOR 4"/>
    <property type="match status" value="1"/>
</dbReference>
<dbReference type="PROSITE" id="PS00518">
    <property type="entry name" value="ZF_RING_1"/>
    <property type="match status" value="1"/>
</dbReference>
<dbReference type="PROSITE" id="PS50145">
    <property type="entry name" value="ZF_TRAF"/>
    <property type="match status" value="1"/>
</dbReference>
<dbReference type="SUPFAM" id="SSF49599">
    <property type="entry name" value="TRAF domain-like"/>
    <property type="match status" value="1"/>
</dbReference>
<dbReference type="Pfam" id="PF02176">
    <property type="entry name" value="zf-TRAF"/>
    <property type="match status" value="1"/>
</dbReference>
<protein>
    <recommendedName>
        <fullName evidence="9">RING-type domain-containing protein</fullName>
    </recommendedName>
</protein>
<dbReference type="InterPro" id="IPR001841">
    <property type="entry name" value="Znf_RING"/>
</dbReference>
<evidence type="ECO:0000259" key="5">
    <source>
        <dbReference type="PROSITE" id="PS50089"/>
    </source>
</evidence>
<feature type="zinc finger region" description="TRAF-type" evidence="4">
    <location>
        <begin position="107"/>
        <end position="152"/>
    </location>
</feature>
<name>A0A3S1ABL3_ELYCH</name>
<evidence type="ECO:0000313" key="7">
    <source>
        <dbReference type="EMBL" id="RUS87630.1"/>
    </source>
</evidence>
<organism evidence="7 8">
    <name type="scientific">Elysia chlorotica</name>
    <name type="common">Eastern emerald elysia</name>
    <name type="synonym">Sea slug</name>
    <dbReference type="NCBI Taxonomy" id="188477"/>
    <lineage>
        <taxon>Eukaryota</taxon>
        <taxon>Metazoa</taxon>
        <taxon>Spiralia</taxon>
        <taxon>Lophotrochozoa</taxon>
        <taxon>Mollusca</taxon>
        <taxon>Gastropoda</taxon>
        <taxon>Heterobranchia</taxon>
        <taxon>Euthyneura</taxon>
        <taxon>Panpulmonata</taxon>
        <taxon>Sacoglossa</taxon>
        <taxon>Placobranchoidea</taxon>
        <taxon>Plakobranchidae</taxon>
        <taxon>Elysia</taxon>
    </lineage>
</organism>
<dbReference type="Proteomes" id="UP000271974">
    <property type="component" value="Unassembled WGS sequence"/>
</dbReference>
<keyword evidence="8" id="KW-1185">Reference proteome</keyword>
<dbReference type="PROSITE" id="PS50089">
    <property type="entry name" value="ZF_RING_2"/>
    <property type="match status" value="1"/>
</dbReference>
<dbReference type="OrthoDB" id="9049620at2759"/>
<evidence type="ECO:0000256" key="4">
    <source>
        <dbReference type="PROSITE-ProRule" id="PRU00207"/>
    </source>
</evidence>
<accession>A0A3S1ABL3</accession>
<dbReference type="AlphaFoldDB" id="A0A3S1ABL3"/>
<dbReference type="SUPFAM" id="SSF57850">
    <property type="entry name" value="RING/U-box"/>
    <property type="match status" value="1"/>
</dbReference>
<evidence type="ECO:0000313" key="8">
    <source>
        <dbReference type="Proteomes" id="UP000271974"/>
    </source>
</evidence>
<evidence type="ECO:0000256" key="1">
    <source>
        <dbReference type="ARBA" id="ARBA00022723"/>
    </source>
</evidence>
<evidence type="ECO:0008006" key="9">
    <source>
        <dbReference type="Google" id="ProtNLM"/>
    </source>
</evidence>
<comment type="caution">
    <text evidence="7">The sequence shown here is derived from an EMBL/GenBank/DDBJ whole genome shotgun (WGS) entry which is preliminary data.</text>
</comment>
<keyword evidence="1 4" id="KW-0479">Metal-binding</keyword>
<dbReference type="PANTHER" id="PTHR10131">
    <property type="entry name" value="TNF RECEPTOR ASSOCIATED FACTOR"/>
    <property type="match status" value="1"/>
</dbReference>
<sequence length="173" mass="20100">MSRFDVKSFCTAPDPELVCGICMNVLDEPKETPCRHVFCNACITRALETKKGCPMCRTRVTIPDLRPVLPLVNNLLNKLPMTCKNYRGEKISASCKTIIKKEFYLDHLKKCEFEYVDCPHQGCKDMVIRREQTEHQESCLYRTVECPKCDTQYTYKDRRSHCCVTAMKKRMQG</sequence>
<keyword evidence="2 4" id="KW-0863">Zinc-finger</keyword>
<dbReference type="InterPro" id="IPR013083">
    <property type="entry name" value="Znf_RING/FYVE/PHD"/>
</dbReference>
<dbReference type="STRING" id="188477.A0A3S1ABL3"/>
<evidence type="ECO:0000256" key="3">
    <source>
        <dbReference type="ARBA" id="ARBA00022833"/>
    </source>
</evidence>
<feature type="domain" description="RING-type" evidence="5">
    <location>
        <begin position="19"/>
        <end position="57"/>
    </location>
</feature>